<evidence type="ECO:0000313" key="12">
    <source>
        <dbReference type="Proteomes" id="UP000191554"/>
    </source>
</evidence>
<evidence type="ECO:0000256" key="5">
    <source>
        <dbReference type="ARBA" id="ARBA00022801"/>
    </source>
</evidence>
<evidence type="ECO:0000313" key="11">
    <source>
        <dbReference type="EMBL" id="OPX45778.1"/>
    </source>
</evidence>
<dbReference type="GO" id="GO:0009847">
    <property type="term" value="P:spore germination"/>
    <property type="evidence" value="ECO:0007669"/>
    <property type="project" value="UniProtKB-UniRule"/>
</dbReference>
<keyword evidence="4" id="KW-0732">Signal</keyword>
<dbReference type="RefSeq" id="WP_080063172.1">
    <property type="nucleotide sequence ID" value="NZ_MZGX01000003.1"/>
</dbReference>
<dbReference type="NCBIfam" id="TIGR02869">
    <property type="entry name" value="spore_SleB"/>
    <property type="match status" value="1"/>
</dbReference>
<dbReference type="GO" id="GO:0030435">
    <property type="term" value="P:sporulation resulting in formation of a cellular spore"/>
    <property type="evidence" value="ECO:0007669"/>
    <property type="project" value="UniProtKB-KW"/>
</dbReference>
<feature type="domain" description="Cell wall hydrolase SleB" evidence="10">
    <location>
        <begin position="130"/>
        <end position="229"/>
    </location>
</feature>
<dbReference type="InterPro" id="IPR036365">
    <property type="entry name" value="PGBD-like_sf"/>
</dbReference>
<dbReference type="Gene3D" id="1.10.10.2520">
    <property type="entry name" value="Cell wall hydrolase SleB, domain 1"/>
    <property type="match status" value="1"/>
</dbReference>
<evidence type="ECO:0000256" key="8">
    <source>
        <dbReference type="NCBIfam" id="TIGR02869"/>
    </source>
</evidence>
<evidence type="ECO:0000256" key="7">
    <source>
        <dbReference type="ARBA" id="ARBA00023316"/>
    </source>
</evidence>
<dbReference type="InterPro" id="IPR014224">
    <property type="entry name" value="Spore_cortex_SleB"/>
</dbReference>
<dbReference type="GO" id="GO:0071555">
    <property type="term" value="P:cell wall organization"/>
    <property type="evidence" value="ECO:0007669"/>
    <property type="project" value="UniProtKB-KW"/>
</dbReference>
<keyword evidence="3" id="KW-0309">Germination</keyword>
<dbReference type="Gene3D" id="6.20.240.60">
    <property type="match status" value="1"/>
</dbReference>
<evidence type="ECO:0000256" key="3">
    <source>
        <dbReference type="ARBA" id="ARBA00022544"/>
    </source>
</evidence>
<organism evidence="11 12">
    <name type="scientific">Ruminiclostridium hungatei</name>
    <name type="common">Clostridium hungatei</name>
    <dbReference type="NCBI Taxonomy" id="48256"/>
    <lineage>
        <taxon>Bacteria</taxon>
        <taxon>Bacillati</taxon>
        <taxon>Bacillota</taxon>
        <taxon>Clostridia</taxon>
        <taxon>Eubacteriales</taxon>
        <taxon>Oscillospiraceae</taxon>
        <taxon>Ruminiclostridium</taxon>
    </lineage>
</organism>
<dbReference type="GO" id="GO:0016787">
    <property type="term" value="F:hydrolase activity"/>
    <property type="evidence" value="ECO:0007669"/>
    <property type="project" value="UniProtKB-KW"/>
</dbReference>
<evidence type="ECO:0000256" key="4">
    <source>
        <dbReference type="ARBA" id="ARBA00022729"/>
    </source>
</evidence>
<reference evidence="11 12" key="1">
    <citation type="submission" date="2017-03" db="EMBL/GenBank/DDBJ databases">
        <title>Genome sequence of Clostridium hungatei DSM 14427.</title>
        <authorList>
            <person name="Poehlein A."/>
            <person name="Daniel R."/>
        </authorList>
    </citation>
    <scope>NUCLEOTIDE SEQUENCE [LARGE SCALE GENOMIC DNA]</scope>
    <source>
        <strain evidence="11 12">DSM 14427</strain>
    </source>
</reference>
<dbReference type="Gene3D" id="1.10.101.10">
    <property type="entry name" value="PGBD-like superfamily/PGBD"/>
    <property type="match status" value="1"/>
</dbReference>
<accession>A0A1V4SPF5</accession>
<dbReference type="Pfam" id="PF07486">
    <property type="entry name" value="Hydrolase_2"/>
    <property type="match status" value="1"/>
</dbReference>
<dbReference type="Pfam" id="PF01471">
    <property type="entry name" value="PG_binding_1"/>
    <property type="match status" value="1"/>
</dbReference>
<proteinExistence type="inferred from homology"/>
<name>A0A1V4SPF5_RUMHU</name>
<evidence type="ECO:0000259" key="10">
    <source>
        <dbReference type="Pfam" id="PF07486"/>
    </source>
</evidence>
<comment type="similarity">
    <text evidence="1">Belongs to the SleB family.</text>
</comment>
<evidence type="ECO:0000256" key="6">
    <source>
        <dbReference type="ARBA" id="ARBA00022969"/>
    </source>
</evidence>
<dbReference type="InterPro" id="IPR002477">
    <property type="entry name" value="Peptidoglycan-bd-like"/>
</dbReference>
<dbReference type="STRING" id="48256.CLHUN_07160"/>
<sequence>MKRHIKFFAFCLVVIFSLTLLGQGSIHYTSTASDLKLGDKGQDVKNMQQELKNWGYYDGEVNGLFGYDTFASVLKYQRNYGFRASGIADRNTLLSMGLGKFVETGTAYAASKKVTDEQLLARVINGEARGEPFEGQVAVGAIVLNRVKNSKFPKTMAGVIYQPGAFTAVADGQINVAINPKSTVVKAARDALAGWDPTDGCLYYWNPATATSKWIWSRKVKLKIGKHWFGI</sequence>
<gene>
    <name evidence="11" type="primary">sleB</name>
    <name evidence="11" type="ORF">CLHUN_07160</name>
</gene>
<protein>
    <recommendedName>
        <fullName evidence="2 8">Spore cortex-lytic enzyme</fullName>
    </recommendedName>
</protein>
<feature type="domain" description="Peptidoglycan binding-like" evidence="9">
    <location>
        <begin position="41"/>
        <end position="93"/>
    </location>
</feature>
<dbReference type="Proteomes" id="UP000191554">
    <property type="component" value="Unassembled WGS sequence"/>
</dbReference>
<keyword evidence="6" id="KW-0749">Sporulation</keyword>
<keyword evidence="7" id="KW-0961">Cell wall biogenesis/degradation</keyword>
<keyword evidence="5" id="KW-0378">Hydrolase</keyword>
<evidence type="ECO:0000259" key="9">
    <source>
        <dbReference type="Pfam" id="PF01471"/>
    </source>
</evidence>
<dbReference type="SUPFAM" id="SSF47090">
    <property type="entry name" value="PGBD-like"/>
    <property type="match status" value="1"/>
</dbReference>
<dbReference type="OrthoDB" id="9785345at2"/>
<dbReference type="EMBL" id="MZGX01000003">
    <property type="protein sequence ID" value="OPX45778.1"/>
    <property type="molecule type" value="Genomic_DNA"/>
</dbReference>
<evidence type="ECO:0000256" key="1">
    <source>
        <dbReference type="ARBA" id="ARBA00007010"/>
    </source>
</evidence>
<keyword evidence="12" id="KW-1185">Reference proteome</keyword>
<dbReference type="InterPro" id="IPR042047">
    <property type="entry name" value="SleB_dom1"/>
</dbReference>
<evidence type="ECO:0000256" key="2">
    <source>
        <dbReference type="ARBA" id="ARBA00018364"/>
    </source>
</evidence>
<dbReference type="InterPro" id="IPR011105">
    <property type="entry name" value="Cell_wall_hydrolase_SleB"/>
</dbReference>
<dbReference type="InterPro" id="IPR036366">
    <property type="entry name" value="PGBDSf"/>
</dbReference>
<comment type="caution">
    <text evidence="11">The sequence shown here is derived from an EMBL/GenBank/DDBJ whole genome shotgun (WGS) entry which is preliminary data.</text>
</comment>
<dbReference type="AlphaFoldDB" id="A0A1V4SPF5"/>